<dbReference type="AlphaFoldDB" id="F1KX86"/>
<dbReference type="PANTHER" id="PTHR16193">
    <property type="entry name" value="TETRATRICOPEPTIDE REPEAT PROTEIN 27"/>
    <property type="match status" value="1"/>
</dbReference>
<evidence type="ECO:0000256" key="1">
    <source>
        <dbReference type="ARBA" id="ARBA00022737"/>
    </source>
</evidence>
<sequence>MQRLRNGGIKDLETLNAELDKWGGDKLLSTGAHLLEVFIEANFTGCIDLRTSFSEIYEGGSAPFRDIYMKELSFDFNHPFKHARLGELVWLSKLMLLDREEKIANTYERNVSICRCVQLWQYLLDEPAMQLKQIADRKEEEILSSEQRKNMTSEFHLERMYAQLGYYEYDKAEEHLKDAIEKANLTVQLSGVLGKRTKFQQTNIAQLVAKAFSSASPIDEDPIKEAENVALPTNVRLDDDTLLERVSTLADDSNDTMRLTAIQLACILGLCAFETSTQHNDELLVEKCSAYVDKVISQARNWAVYACALLRRCAVEKRSRRRVQRACSQAELLAKLMDGIDDQSSQEERRRRNVLVLASGLPPSWRVQAFHAQLLRSLGCTAEALRIYEKQEAWDNVIECYRSLGQLEKAERLVRELVAKDDHNPLYYCMLGDITLEPNYYEVAIEKSKGRCARAHLSLGELMMIRHHYDIAYESLRRGLELQPIKLGAWFNLGHCAWKMEHWQDAACAYHRCVQLEPEHFEAWNNLSASYIRLGQKPRAKKILQEALKFNYEHAKMWENYVLLCVDTQDVAGTIQALHRLIDLDGKHQDDEVIAIVTSQLLELRNKNHDTSDQLVKEMCKLLARMTSKQTCSSKVWRCYAALHQPNDRDCSVEQHEKYLNLLERAYLADYNRQKWYTEEQQCSNVLKMAVDVFEEKLHLAKLKNIDPKPVMSEVRMNARPLVAMVERVYGIDASNAVSTELREIFTSVKQLIEDVICH</sequence>
<dbReference type="EMBL" id="JI167413">
    <property type="protein sequence ID" value="ADY42490.1"/>
    <property type="molecule type" value="mRNA"/>
</dbReference>
<dbReference type="SMART" id="SM00028">
    <property type="entry name" value="TPR"/>
    <property type="match status" value="4"/>
</dbReference>
<keyword evidence="2 4" id="KW-0802">TPR repeat</keyword>
<dbReference type="SUPFAM" id="SSF48452">
    <property type="entry name" value="TPR-like"/>
    <property type="match status" value="2"/>
</dbReference>
<proteinExistence type="evidence at transcript level"/>
<accession>F1KX86</accession>
<dbReference type="PROSITE" id="PS50005">
    <property type="entry name" value="TPR"/>
    <property type="match status" value="3"/>
</dbReference>
<keyword evidence="1" id="KW-0677">Repeat</keyword>
<reference evidence="5" key="1">
    <citation type="journal article" date="2011" name="Genome Res.">
        <title>Deep small RNA sequencing from the nematode Ascaris reveals conservation, functional diversification, and novel developmental profiles.</title>
        <authorList>
            <person name="Wang J."/>
            <person name="Czech B."/>
            <person name="Crunk A."/>
            <person name="Wallace A."/>
            <person name="Mitreva M."/>
            <person name="Hannon G.J."/>
            <person name="Davis R.E."/>
        </authorList>
    </citation>
    <scope>NUCLEOTIDE SEQUENCE</scope>
</reference>
<dbReference type="InterPro" id="IPR011990">
    <property type="entry name" value="TPR-like_helical_dom_sf"/>
</dbReference>
<feature type="repeat" description="TPR" evidence="4">
    <location>
        <begin position="453"/>
        <end position="486"/>
    </location>
</feature>
<name>F1KX86_ASCSU</name>
<protein>
    <submittedName>
        <fullName evidence="5">TPR repeat-containing protein</fullName>
    </submittedName>
</protein>
<feature type="repeat" description="TPR" evidence="4">
    <location>
        <begin position="521"/>
        <end position="554"/>
    </location>
</feature>
<evidence type="ECO:0000256" key="4">
    <source>
        <dbReference type="PROSITE-ProRule" id="PRU00339"/>
    </source>
</evidence>
<evidence type="ECO:0000256" key="3">
    <source>
        <dbReference type="ARBA" id="ARBA00024020"/>
    </source>
</evidence>
<organism evidence="5">
    <name type="scientific">Ascaris suum</name>
    <name type="common">Pig roundworm</name>
    <name type="synonym">Ascaris lumbricoides</name>
    <dbReference type="NCBI Taxonomy" id="6253"/>
    <lineage>
        <taxon>Eukaryota</taxon>
        <taxon>Metazoa</taxon>
        <taxon>Ecdysozoa</taxon>
        <taxon>Nematoda</taxon>
        <taxon>Chromadorea</taxon>
        <taxon>Rhabditida</taxon>
        <taxon>Spirurina</taxon>
        <taxon>Ascaridomorpha</taxon>
        <taxon>Ascaridoidea</taxon>
        <taxon>Ascarididae</taxon>
        <taxon>Ascaris</taxon>
    </lineage>
</organism>
<feature type="repeat" description="TPR" evidence="4">
    <location>
        <begin position="487"/>
        <end position="520"/>
    </location>
</feature>
<comment type="similarity">
    <text evidence="3">Belongs to the TTC27 family.</text>
</comment>
<dbReference type="InterPro" id="IPR019734">
    <property type="entry name" value="TPR_rpt"/>
</dbReference>
<dbReference type="Gene3D" id="1.25.40.10">
    <property type="entry name" value="Tetratricopeptide repeat domain"/>
    <property type="match status" value="2"/>
</dbReference>
<evidence type="ECO:0000313" key="5">
    <source>
        <dbReference type="EMBL" id="ADY42490.1"/>
    </source>
</evidence>
<dbReference type="InterPro" id="IPR044244">
    <property type="entry name" value="TTC27/Emw1"/>
</dbReference>
<dbReference type="PANTHER" id="PTHR16193:SF0">
    <property type="entry name" value="TETRATRICOPEPTIDE REPEAT PROTEIN 27"/>
    <property type="match status" value="1"/>
</dbReference>
<evidence type="ECO:0000256" key="2">
    <source>
        <dbReference type="ARBA" id="ARBA00022803"/>
    </source>
</evidence>
<dbReference type="Pfam" id="PF13181">
    <property type="entry name" value="TPR_8"/>
    <property type="match status" value="1"/>
</dbReference>